<dbReference type="RefSeq" id="WP_091076070.1">
    <property type="nucleotide sequence ID" value="NZ_FMHT01000003.1"/>
</dbReference>
<dbReference type="Pfam" id="PF07992">
    <property type="entry name" value="Pyr_redox_2"/>
    <property type="match status" value="1"/>
</dbReference>
<dbReference type="AlphaFoldDB" id="A0A1C6RE47"/>
<evidence type="ECO:0000256" key="1">
    <source>
        <dbReference type="ARBA" id="ARBA00022630"/>
    </source>
</evidence>
<dbReference type="GO" id="GO:0004791">
    <property type="term" value="F:thioredoxin-disulfide reductase (NADPH) activity"/>
    <property type="evidence" value="ECO:0007669"/>
    <property type="project" value="UniProtKB-EC"/>
</dbReference>
<keyword evidence="6" id="KW-1185">Reference proteome</keyword>
<sequence length="308" mass="32568">MSERWDVIVVGGGVAGLSAALTLGRARRRVLVVDAEEPRNRFAAQVHGALGHEGTDPAELLRRGREELGTYDVTIRPGTVEQVADTEGGLTVALGGGDTVSARALIVASGLTDELPDIAGTGEQWGVGVLHCPYCHGWEVRDQRLAVLGTSPVSLHQAELVRQWSDRLTFFTAACGPLDPEIAARLRSRGVELIETPVAEILSDNGRLTGVRLTDGSQVALDAVFIAPTLRPHDEFLAALRLERAENPMGSFIAVDPTGRTSHPRVWAVGNVVNPGANVPISIGAGSMTGGVVNMALVTEDFEHAASE</sequence>
<keyword evidence="2" id="KW-0560">Oxidoreductase</keyword>
<evidence type="ECO:0000256" key="2">
    <source>
        <dbReference type="ARBA" id="ARBA00023002"/>
    </source>
</evidence>
<proteinExistence type="predicted"/>
<reference evidence="5 6" key="1">
    <citation type="submission" date="2016-06" db="EMBL/GenBank/DDBJ databases">
        <authorList>
            <person name="Kjaerup R.B."/>
            <person name="Dalgaard T.S."/>
            <person name="Juul-Madsen H.R."/>
        </authorList>
    </citation>
    <scope>NUCLEOTIDE SEQUENCE [LARGE SCALE GENOMIC DNA]</scope>
    <source>
        <strain evidence="5 6">DSM 43818</strain>
    </source>
</reference>
<name>A0A1C6RE47_9ACTN</name>
<dbReference type="SUPFAM" id="SSF51905">
    <property type="entry name" value="FAD/NAD(P)-binding domain"/>
    <property type="match status" value="1"/>
</dbReference>
<dbReference type="STRING" id="145857.GA0070616_0712"/>
<accession>A0A1C6RE47</accession>
<dbReference type="Proteomes" id="UP000199699">
    <property type="component" value="Unassembled WGS sequence"/>
</dbReference>
<dbReference type="InterPro" id="IPR036188">
    <property type="entry name" value="FAD/NAD-bd_sf"/>
</dbReference>
<comment type="catalytic activity">
    <reaction evidence="3">
        <text>[thioredoxin]-dithiol + NADP(+) = [thioredoxin]-disulfide + NADPH + H(+)</text>
        <dbReference type="Rhea" id="RHEA:20345"/>
        <dbReference type="Rhea" id="RHEA-COMP:10698"/>
        <dbReference type="Rhea" id="RHEA-COMP:10700"/>
        <dbReference type="ChEBI" id="CHEBI:15378"/>
        <dbReference type="ChEBI" id="CHEBI:29950"/>
        <dbReference type="ChEBI" id="CHEBI:50058"/>
        <dbReference type="ChEBI" id="CHEBI:57783"/>
        <dbReference type="ChEBI" id="CHEBI:58349"/>
        <dbReference type="EC" id="1.8.1.9"/>
    </reaction>
</comment>
<dbReference type="InterPro" id="IPR023753">
    <property type="entry name" value="FAD/NAD-binding_dom"/>
</dbReference>
<evidence type="ECO:0000256" key="3">
    <source>
        <dbReference type="ARBA" id="ARBA00048132"/>
    </source>
</evidence>
<keyword evidence="1" id="KW-0285">Flavoprotein</keyword>
<dbReference type="PANTHER" id="PTHR48105">
    <property type="entry name" value="THIOREDOXIN REDUCTASE 1-RELATED-RELATED"/>
    <property type="match status" value="1"/>
</dbReference>
<evidence type="ECO:0000259" key="4">
    <source>
        <dbReference type="Pfam" id="PF07992"/>
    </source>
</evidence>
<gene>
    <name evidence="5" type="ORF">GA0070616_0712</name>
</gene>
<dbReference type="PRINTS" id="PR00368">
    <property type="entry name" value="FADPNR"/>
</dbReference>
<dbReference type="Gene3D" id="3.50.50.60">
    <property type="entry name" value="FAD/NAD(P)-binding domain"/>
    <property type="match status" value="2"/>
</dbReference>
<evidence type="ECO:0000313" key="5">
    <source>
        <dbReference type="EMBL" id="SCL15381.1"/>
    </source>
</evidence>
<feature type="domain" description="FAD/NAD(P)-binding" evidence="4">
    <location>
        <begin position="6"/>
        <end position="276"/>
    </location>
</feature>
<organism evidence="5 6">
    <name type="scientific">Micromonospora nigra</name>
    <dbReference type="NCBI Taxonomy" id="145857"/>
    <lineage>
        <taxon>Bacteria</taxon>
        <taxon>Bacillati</taxon>
        <taxon>Actinomycetota</taxon>
        <taxon>Actinomycetes</taxon>
        <taxon>Micromonosporales</taxon>
        <taxon>Micromonosporaceae</taxon>
        <taxon>Micromonospora</taxon>
    </lineage>
</organism>
<evidence type="ECO:0000313" key="6">
    <source>
        <dbReference type="Proteomes" id="UP000199699"/>
    </source>
</evidence>
<dbReference type="EMBL" id="FMHT01000003">
    <property type="protein sequence ID" value="SCL15381.1"/>
    <property type="molecule type" value="Genomic_DNA"/>
</dbReference>
<dbReference type="OrthoDB" id="9786503at2"/>
<dbReference type="InterPro" id="IPR050097">
    <property type="entry name" value="Ferredoxin-NADP_redctase_2"/>
</dbReference>
<protein>
    <submittedName>
        <fullName evidence="5">Thioredoxin reductase</fullName>
    </submittedName>
</protein>
<dbReference type="PRINTS" id="PR00469">
    <property type="entry name" value="PNDRDTASEII"/>
</dbReference>